<protein>
    <recommendedName>
        <fullName evidence="1">Multi-ubiquitin domain-containing protein</fullName>
    </recommendedName>
</protein>
<keyword evidence="3" id="KW-1185">Reference proteome</keyword>
<name>A0A6P1NU28_9MICC</name>
<keyword evidence="2" id="KW-0614">Plasmid</keyword>
<proteinExistence type="predicted"/>
<dbReference type="Proteomes" id="UP000464186">
    <property type="component" value="Plasmid unnamed2"/>
</dbReference>
<feature type="domain" description="Multi-ubiquitin" evidence="1">
    <location>
        <begin position="75"/>
        <end position="136"/>
    </location>
</feature>
<evidence type="ECO:0000259" key="1">
    <source>
        <dbReference type="Pfam" id="PF14452"/>
    </source>
</evidence>
<gene>
    <name evidence="2" type="ORF">GU243_23785</name>
</gene>
<dbReference type="InterPro" id="IPR027802">
    <property type="entry name" value="Multi-ubiquitin_dom"/>
</dbReference>
<geneLocation type="plasmid" evidence="2 3">
    <name>unnamed2</name>
</geneLocation>
<dbReference type="KEGG" id="psey:GU243_23785"/>
<evidence type="ECO:0000313" key="3">
    <source>
        <dbReference type="Proteomes" id="UP000464186"/>
    </source>
</evidence>
<reference evidence="2 3" key="1">
    <citation type="submission" date="2020-01" db="EMBL/GenBank/DDBJ databases">
        <title>Pseudarthrobacter psychrotolerans sp. nov., isolated from antarctic soil.</title>
        <authorList>
            <person name="Shin Y."/>
            <person name="Park W."/>
        </authorList>
    </citation>
    <scope>NUCLEOTIDE SEQUENCE [LARGE SCALE GENOMIC DNA]</scope>
    <source>
        <strain evidence="2 3">YJ56</strain>
        <plasmid evidence="2 3">unnamed2</plasmid>
    </source>
</reference>
<dbReference type="AlphaFoldDB" id="A0A6P1NU28"/>
<dbReference type="Pfam" id="PF14452">
    <property type="entry name" value="Multi_ubiq"/>
    <property type="match status" value="1"/>
</dbReference>
<evidence type="ECO:0000313" key="2">
    <source>
        <dbReference type="EMBL" id="QHK22593.1"/>
    </source>
</evidence>
<sequence>MAPNATTSLQISIDGKAFTTQDGDQEAASLLRLAGRDPKISDLFLVNKNGVEEKIRDGQIINLKDGNRFVSRQKVRFTIDGEPHSSYDDDQTAAALLRLAGVDPTGYDLARIMPAGGTETFRDEQLVKIKNGDEFVTAKHVGGVA</sequence>
<dbReference type="EMBL" id="CP047900">
    <property type="protein sequence ID" value="QHK22593.1"/>
    <property type="molecule type" value="Genomic_DNA"/>
</dbReference>
<organism evidence="2 3">
    <name type="scientific">Pseudarthrobacter psychrotolerans</name>
    <dbReference type="NCBI Taxonomy" id="2697569"/>
    <lineage>
        <taxon>Bacteria</taxon>
        <taxon>Bacillati</taxon>
        <taxon>Actinomycetota</taxon>
        <taxon>Actinomycetes</taxon>
        <taxon>Micrococcales</taxon>
        <taxon>Micrococcaceae</taxon>
        <taxon>Pseudarthrobacter</taxon>
    </lineage>
</organism>
<accession>A0A6P1NU28</accession>